<name>A0ABV6QWI4_9ACTN</name>
<evidence type="ECO:0000313" key="2">
    <source>
        <dbReference type="Proteomes" id="UP001589890"/>
    </source>
</evidence>
<reference evidence="1 2" key="1">
    <citation type="submission" date="2024-09" db="EMBL/GenBank/DDBJ databases">
        <authorList>
            <person name="Sun Q."/>
            <person name="Mori K."/>
        </authorList>
    </citation>
    <scope>NUCLEOTIDE SEQUENCE [LARGE SCALE GENOMIC DNA]</scope>
    <source>
        <strain evidence="1 2">CGMCC 1.15906</strain>
    </source>
</reference>
<proteinExistence type="predicted"/>
<dbReference type="Proteomes" id="UP001589890">
    <property type="component" value="Unassembled WGS sequence"/>
</dbReference>
<gene>
    <name evidence="1" type="ORF">ACFFGN_32620</name>
</gene>
<sequence length="132" mass="14532">MPVGYLDVPVGVDLDRKKDLMAAIYAAVSEVYPFPDDTRIFLREWAADSVSQNGLLGSEPIRPALTLHVPKGVDGEPIRVLMRKLNDAVGLAYQLPDFITFLHEHSLDVVAVNGTVLADDQQRVEAQTKVYG</sequence>
<dbReference type="EMBL" id="JBHLTC010000040">
    <property type="protein sequence ID" value="MFC0628855.1"/>
    <property type="molecule type" value="Genomic_DNA"/>
</dbReference>
<keyword evidence="2" id="KW-1185">Reference proteome</keyword>
<evidence type="ECO:0000313" key="1">
    <source>
        <dbReference type="EMBL" id="MFC0628855.1"/>
    </source>
</evidence>
<accession>A0ABV6QWI4</accession>
<organism evidence="1 2">
    <name type="scientific">Kribbella deserti</name>
    <dbReference type="NCBI Taxonomy" id="1926257"/>
    <lineage>
        <taxon>Bacteria</taxon>
        <taxon>Bacillati</taxon>
        <taxon>Actinomycetota</taxon>
        <taxon>Actinomycetes</taxon>
        <taxon>Propionibacteriales</taxon>
        <taxon>Kribbellaceae</taxon>
        <taxon>Kribbella</taxon>
    </lineage>
</organism>
<dbReference type="RefSeq" id="WP_380055879.1">
    <property type="nucleotide sequence ID" value="NZ_JBHLTC010000040.1"/>
</dbReference>
<protein>
    <submittedName>
        <fullName evidence="1">Uncharacterized protein</fullName>
    </submittedName>
</protein>
<comment type="caution">
    <text evidence="1">The sequence shown here is derived from an EMBL/GenBank/DDBJ whole genome shotgun (WGS) entry which is preliminary data.</text>
</comment>